<organism evidence="1 2">
    <name type="scientific">Xylanibacter rodentium</name>
    <dbReference type="NCBI Taxonomy" id="2736289"/>
    <lineage>
        <taxon>Bacteria</taxon>
        <taxon>Pseudomonadati</taxon>
        <taxon>Bacteroidota</taxon>
        <taxon>Bacteroidia</taxon>
        <taxon>Bacteroidales</taxon>
        <taxon>Prevotellaceae</taxon>
        <taxon>Xylanibacter</taxon>
    </lineage>
</organism>
<comment type="caution">
    <text evidence="1">The sequence shown here is derived from an EMBL/GenBank/DDBJ whole genome shotgun (WGS) entry which is preliminary data.</text>
</comment>
<dbReference type="RefSeq" id="WP_172176058.1">
    <property type="nucleotide sequence ID" value="NZ_CASGIA010000004.1"/>
</dbReference>
<keyword evidence="2" id="KW-1185">Reference proteome</keyword>
<dbReference type="Proteomes" id="UP001193734">
    <property type="component" value="Unassembled WGS sequence"/>
</dbReference>
<dbReference type="PROSITE" id="PS51257">
    <property type="entry name" value="PROKAR_LIPOPROTEIN"/>
    <property type="match status" value="1"/>
</dbReference>
<accession>A0ABX2ASA4</accession>
<evidence type="ECO:0000313" key="1">
    <source>
        <dbReference type="EMBL" id="NPE13524.1"/>
    </source>
</evidence>
<dbReference type="EMBL" id="JABKKE010000005">
    <property type="protein sequence ID" value="NPE13524.1"/>
    <property type="molecule type" value="Genomic_DNA"/>
</dbReference>
<dbReference type="Gene3D" id="2.40.128.510">
    <property type="entry name" value="Protein of unknown function DUF4738"/>
    <property type="match status" value="1"/>
</dbReference>
<proteinExistence type="predicted"/>
<dbReference type="InterPro" id="IPR031762">
    <property type="entry name" value="DUF4738"/>
</dbReference>
<name>A0ABX2ASA4_9BACT</name>
<sequence length="191" mass="21140">MRRILMFLIAGIVVGSVTGCGEKKNTDHIIARKVVAKAPLGPIRMQDYIQSKGDVKWLGTSYRCEIVRTADDSLAMVKDETGQRFVDNRISLEILRADGSVFFKKSFVKKDFDACLDDDYRTTGILEGLVFDKVDGQSLVFAASVSHPQTDEYIPLLVRVSRTGNISIARDTQMDISAQDEGNVDSDEDGV</sequence>
<evidence type="ECO:0000313" key="2">
    <source>
        <dbReference type="Proteomes" id="UP001193734"/>
    </source>
</evidence>
<reference evidence="1 2" key="1">
    <citation type="submission" date="2020-05" db="EMBL/GenBank/DDBJ databases">
        <title>Distinct polysaccharide utilization as determinants for interspecies competition between intestinal Prevotella spp.</title>
        <authorList>
            <person name="Galvez E.J.C."/>
            <person name="Iljazovic A."/>
            <person name="Strowig T."/>
        </authorList>
    </citation>
    <scope>NUCLEOTIDE SEQUENCE [LARGE SCALE GENOMIC DNA]</scope>
    <source>
        <strain evidence="1 2">PROD</strain>
    </source>
</reference>
<gene>
    <name evidence="1" type="ORF">HPS55_04135</name>
</gene>
<protein>
    <submittedName>
        <fullName evidence="1">DUF4738 domain-containing protein</fullName>
    </submittedName>
</protein>
<dbReference type="GeneID" id="82156949"/>
<dbReference type="Pfam" id="PF15889">
    <property type="entry name" value="DUF4738"/>
    <property type="match status" value="1"/>
</dbReference>